<dbReference type="PANTHER" id="PTHR30055">
    <property type="entry name" value="HTH-TYPE TRANSCRIPTIONAL REGULATOR RUTR"/>
    <property type="match status" value="1"/>
</dbReference>
<evidence type="ECO:0000256" key="2">
    <source>
        <dbReference type="ARBA" id="ARBA00023125"/>
    </source>
</evidence>
<dbReference type="InterPro" id="IPR050109">
    <property type="entry name" value="HTH-type_TetR-like_transc_reg"/>
</dbReference>
<dbReference type="OrthoDB" id="3869819at2"/>
<protein>
    <submittedName>
        <fullName evidence="6">TetR family transcriptional regulator</fullName>
    </submittedName>
</protein>
<dbReference type="GO" id="GO:0000976">
    <property type="term" value="F:transcription cis-regulatory region binding"/>
    <property type="evidence" value="ECO:0007669"/>
    <property type="project" value="TreeGrafter"/>
</dbReference>
<evidence type="ECO:0000313" key="7">
    <source>
        <dbReference type="Proteomes" id="UP000238176"/>
    </source>
</evidence>
<feature type="domain" description="HTH tetR-type" evidence="5">
    <location>
        <begin position="6"/>
        <end position="65"/>
    </location>
</feature>
<evidence type="ECO:0000256" key="1">
    <source>
        <dbReference type="ARBA" id="ARBA00023015"/>
    </source>
</evidence>
<dbReference type="InterPro" id="IPR036271">
    <property type="entry name" value="Tet_transcr_reg_TetR-rel_C_sf"/>
</dbReference>
<accession>A0A2T0UPT9</accession>
<gene>
    <name evidence="6" type="ORF">B0I28_103390</name>
</gene>
<evidence type="ECO:0000259" key="5">
    <source>
        <dbReference type="PROSITE" id="PS50977"/>
    </source>
</evidence>
<sequence>MIRRRDPAAERLLDAAARVFTERGPGAGMAEVAAAAGVGRATLYRYFPSRDALLRGLVEAAAAEVEQRIADADVDAVDAREGVARLCRGFMTAGARYAFLANLGDEPQKDPEMARRLNEPVRRLLERGVAEGRIRSDLPIEVLFALFTGLVTQALRLLADGAAGPEQACAAVVSVFFDGVEPRDTPK</sequence>
<dbReference type="AlphaFoldDB" id="A0A2T0UPT9"/>
<dbReference type="PANTHER" id="PTHR30055:SF234">
    <property type="entry name" value="HTH-TYPE TRANSCRIPTIONAL REGULATOR BETI"/>
    <property type="match status" value="1"/>
</dbReference>
<evidence type="ECO:0000256" key="3">
    <source>
        <dbReference type="ARBA" id="ARBA00023163"/>
    </source>
</evidence>
<dbReference type="Gene3D" id="1.10.357.10">
    <property type="entry name" value="Tetracycline Repressor, domain 2"/>
    <property type="match status" value="1"/>
</dbReference>
<dbReference type="Proteomes" id="UP000238176">
    <property type="component" value="Unassembled WGS sequence"/>
</dbReference>
<dbReference type="InterPro" id="IPR001647">
    <property type="entry name" value="HTH_TetR"/>
</dbReference>
<evidence type="ECO:0000313" key="6">
    <source>
        <dbReference type="EMBL" id="PRY59916.1"/>
    </source>
</evidence>
<keyword evidence="7" id="KW-1185">Reference proteome</keyword>
<reference evidence="6 7" key="1">
    <citation type="submission" date="2018-03" db="EMBL/GenBank/DDBJ databases">
        <title>Genomic Encyclopedia of Type Strains, Phase III (KMG-III): the genomes of soil and plant-associated and newly described type strains.</title>
        <authorList>
            <person name="Whitman W."/>
        </authorList>
    </citation>
    <scope>NUCLEOTIDE SEQUENCE [LARGE SCALE GENOMIC DNA]</scope>
    <source>
        <strain evidence="6 7">CGMCC 4.7067</strain>
    </source>
</reference>
<dbReference type="EMBL" id="PVTJ01000003">
    <property type="protein sequence ID" value="PRY59916.1"/>
    <property type="molecule type" value="Genomic_DNA"/>
</dbReference>
<dbReference type="SUPFAM" id="SSF48498">
    <property type="entry name" value="Tetracyclin repressor-like, C-terminal domain"/>
    <property type="match status" value="1"/>
</dbReference>
<dbReference type="RefSeq" id="WP_106363803.1">
    <property type="nucleotide sequence ID" value="NZ_PVTJ01000003.1"/>
</dbReference>
<dbReference type="PRINTS" id="PR00455">
    <property type="entry name" value="HTHTETR"/>
</dbReference>
<proteinExistence type="predicted"/>
<keyword evidence="3" id="KW-0804">Transcription</keyword>
<feature type="DNA-binding region" description="H-T-H motif" evidence="4">
    <location>
        <begin position="28"/>
        <end position="47"/>
    </location>
</feature>
<dbReference type="GO" id="GO:0003700">
    <property type="term" value="F:DNA-binding transcription factor activity"/>
    <property type="evidence" value="ECO:0007669"/>
    <property type="project" value="TreeGrafter"/>
</dbReference>
<organism evidence="6 7">
    <name type="scientific">Glycomyces artemisiae</name>
    <dbReference type="NCBI Taxonomy" id="1076443"/>
    <lineage>
        <taxon>Bacteria</taxon>
        <taxon>Bacillati</taxon>
        <taxon>Actinomycetota</taxon>
        <taxon>Actinomycetes</taxon>
        <taxon>Glycomycetales</taxon>
        <taxon>Glycomycetaceae</taxon>
        <taxon>Glycomyces</taxon>
    </lineage>
</organism>
<keyword evidence="2 4" id="KW-0238">DNA-binding</keyword>
<keyword evidence="1" id="KW-0805">Transcription regulation</keyword>
<dbReference type="PROSITE" id="PS50977">
    <property type="entry name" value="HTH_TETR_2"/>
    <property type="match status" value="1"/>
</dbReference>
<dbReference type="InterPro" id="IPR009057">
    <property type="entry name" value="Homeodomain-like_sf"/>
</dbReference>
<name>A0A2T0UPT9_9ACTN</name>
<dbReference type="SUPFAM" id="SSF46689">
    <property type="entry name" value="Homeodomain-like"/>
    <property type="match status" value="1"/>
</dbReference>
<comment type="caution">
    <text evidence="6">The sequence shown here is derived from an EMBL/GenBank/DDBJ whole genome shotgun (WGS) entry which is preliminary data.</text>
</comment>
<dbReference type="Pfam" id="PF00440">
    <property type="entry name" value="TetR_N"/>
    <property type="match status" value="1"/>
</dbReference>
<evidence type="ECO:0000256" key="4">
    <source>
        <dbReference type="PROSITE-ProRule" id="PRU00335"/>
    </source>
</evidence>